<comment type="caution">
    <text evidence="3">The sequence shown here is derived from an EMBL/GenBank/DDBJ whole genome shotgun (WGS) entry which is preliminary data.</text>
</comment>
<dbReference type="EMBL" id="RFLX01000147">
    <property type="protein sequence ID" value="RMI13768.1"/>
    <property type="molecule type" value="Genomic_DNA"/>
</dbReference>
<sequence>MTISQFTDARPASGYRRITALLNRARRASGAGPLNHKKVYRLMAQGNLLLQRHGTRRPIRVHEGSVIAPASNLRWSSDGLEIPCWNGGVVRLAFAIDTHDREIIAWQASTGGISGEMVRDMMLAFVEQRFGSLRVPHPVQWLAHNGSAYTARETLDFATASTSFLALPRSAARKATGSARPS</sequence>
<accession>A0A3A9JFQ6</accession>
<feature type="domain" description="Integrase catalytic" evidence="1">
    <location>
        <begin position="70"/>
        <end position="159"/>
    </location>
</feature>
<dbReference type="InterPro" id="IPR012337">
    <property type="entry name" value="RNaseH-like_sf"/>
</dbReference>
<dbReference type="OrthoDB" id="8080802at2"/>
<dbReference type="GO" id="GO:0015074">
    <property type="term" value="P:DNA integration"/>
    <property type="evidence" value="ECO:0007669"/>
    <property type="project" value="InterPro"/>
</dbReference>
<feature type="domain" description="HTH-like" evidence="2">
    <location>
        <begin position="6"/>
        <end position="53"/>
    </location>
</feature>
<dbReference type="Proteomes" id="UP000274097">
    <property type="component" value="Unassembled WGS sequence"/>
</dbReference>
<dbReference type="Pfam" id="PF13276">
    <property type="entry name" value="HTH_21"/>
    <property type="match status" value="1"/>
</dbReference>
<proteinExistence type="predicted"/>
<evidence type="ECO:0000313" key="4">
    <source>
        <dbReference type="EMBL" id="RMI13768.1"/>
    </source>
</evidence>
<dbReference type="Proteomes" id="UP000278036">
    <property type="component" value="Unassembled WGS sequence"/>
</dbReference>
<dbReference type="AlphaFoldDB" id="A0A3A9JFQ6"/>
<evidence type="ECO:0008006" key="7">
    <source>
        <dbReference type="Google" id="ProtNLM"/>
    </source>
</evidence>
<dbReference type="InterPro" id="IPR001584">
    <property type="entry name" value="Integrase_cat-core"/>
</dbReference>
<keyword evidence="5" id="KW-1185">Reference proteome</keyword>
<dbReference type="InterPro" id="IPR025948">
    <property type="entry name" value="HTH-like_dom"/>
</dbReference>
<evidence type="ECO:0000313" key="5">
    <source>
        <dbReference type="Proteomes" id="UP000274097"/>
    </source>
</evidence>
<evidence type="ECO:0000313" key="6">
    <source>
        <dbReference type="Proteomes" id="UP000278036"/>
    </source>
</evidence>
<gene>
    <name evidence="3" type="ORF">D6Z83_28105</name>
    <name evidence="4" type="ORF">EBE87_28250</name>
</gene>
<evidence type="ECO:0000313" key="3">
    <source>
        <dbReference type="EMBL" id="RKJ97864.1"/>
    </source>
</evidence>
<evidence type="ECO:0000259" key="1">
    <source>
        <dbReference type="Pfam" id="PF00665"/>
    </source>
</evidence>
<protein>
    <recommendedName>
        <fullName evidence="7">DDE-type integrase/transposase/recombinase</fullName>
    </recommendedName>
</protein>
<dbReference type="InParanoid" id="A0A3A9JFQ6"/>
<name>A0A3A9JFQ6_9PROT</name>
<dbReference type="SUPFAM" id="SSF53098">
    <property type="entry name" value="Ribonuclease H-like"/>
    <property type="match status" value="1"/>
</dbReference>
<organism evidence="3 6">
    <name type="scientific">Teichococcus wenyumeiae</name>
    <dbReference type="NCBI Taxonomy" id="2478470"/>
    <lineage>
        <taxon>Bacteria</taxon>
        <taxon>Pseudomonadati</taxon>
        <taxon>Pseudomonadota</taxon>
        <taxon>Alphaproteobacteria</taxon>
        <taxon>Acetobacterales</taxon>
        <taxon>Roseomonadaceae</taxon>
        <taxon>Roseomonas</taxon>
    </lineage>
</organism>
<dbReference type="Pfam" id="PF00665">
    <property type="entry name" value="rve"/>
    <property type="match status" value="1"/>
</dbReference>
<reference evidence="3 6" key="1">
    <citation type="submission" date="2018-09" db="EMBL/GenBank/DDBJ databases">
        <title>Roseomonas sp. nov., isolated from feces of Tibetan antelopes in the Qinghai-Tibet plateau, China.</title>
        <authorList>
            <person name="Tian Z."/>
        </authorList>
    </citation>
    <scope>NUCLEOTIDE SEQUENCE [LARGE SCALE GENOMIC DNA]</scope>
    <source>
        <strain evidence="4 5">Z23</strain>
        <strain evidence="3 6">Z24</strain>
    </source>
</reference>
<evidence type="ECO:0000259" key="2">
    <source>
        <dbReference type="Pfam" id="PF13276"/>
    </source>
</evidence>
<dbReference type="EMBL" id="RAQU01000456">
    <property type="protein sequence ID" value="RKJ97864.1"/>
    <property type="molecule type" value="Genomic_DNA"/>
</dbReference>
<dbReference type="FunCoup" id="A0A3A9JFQ6">
    <property type="interactions" value="3"/>
</dbReference>